<comment type="similarity">
    <text evidence="4">Belongs to the TMEM138 family.</text>
</comment>
<evidence type="ECO:0000256" key="1">
    <source>
        <dbReference type="ARBA" id="ARBA00003709"/>
    </source>
</evidence>
<organism evidence="14 15">
    <name type="scientific">Batrachochytrium salamandrivorans</name>
    <dbReference type="NCBI Taxonomy" id="1357716"/>
    <lineage>
        <taxon>Eukaryota</taxon>
        <taxon>Fungi</taxon>
        <taxon>Fungi incertae sedis</taxon>
        <taxon>Chytridiomycota</taxon>
        <taxon>Chytridiomycota incertae sedis</taxon>
        <taxon>Chytridiomycetes</taxon>
        <taxon>Rhizophydiales</taxon>
        <taxon>Rhizophydiales incertae sedis</taxon>
        <taxon>Batrachochytrium</taxon>
    </lineage>
</organism>
<keyword evidence="6 13" id="KW-0812">Transmembrane</keyword>
<dbReference type="PANTHER" id="PTHR13306:SF6">
    <property type="entry name" value="TRANSMEMBRANE PROTEIN 138"/>
    <property type="match status" value="1"/>
</dbReference>
<evidence type="ECO:0000256" key="12">
    <source>
        <dbReference type="ARBA" id="ARBA00023273"/>
    </source>
</evidence>
<evidence type="ECO:0000256" key="10">
    <source>
        <dbReference type="ARBA" id="ARBA00023136"/>
    </source>
</evidence>
<dbReference type="Proteomes" id="UP001648503">
    <property type="component" value="Unassembled WGS sequence"/>
</dbReference>
<gene>
    <name evidence="14" type="ORF">BASA50_001145</name>
</gene>
<keyword evidence="9" id="KW-0969">Cilium</keyword>
<feature type="transmembrane region" description="Helical" evidence="13">
    <location>
        <begin position="84"/>
        <end position="104"/>
    </location>
</feature>
<evidence type="ECO:0000313" key="14">
    <source>
        <dbReference type="EMBL" id="KAH6585536.1"/>
    </source>
</evidence>
<feature type="transmembrane region" description="Helical" evidence="13">
    <location>
        <begin position="12"/>
        <end position="34"/>
    </location>
</feature>
<evidence type="ECO:0000256" key="2">
    <source>
        <dbReference type="ARBA" id="ARBA00004127"/>
    </source>
</evidence>
<reference evidence="14 15" key="1">
    <citation type="submission" date="2021-02" db="EMBL/GenBank/DDBJ databases">
        <title>Variation within the Batrachochytrium salamandrivorans European outbreak.</title>
        <authorList>
            <person name="Kelly M."/>
            <person name="Pasmans F."/>
            <person name="Shea T.P."/>
            <person name="Munoz J.F."/>
            <person name="Carranza S."/>
            <person name="Cuomo C.A."/>
            <person name="Martel A."/>
        </authorList>
    </citation>
    <scope>NUCLEOTIDE SEQUENCE [LARGE SCALE GENOMIC DNA]</scope>
    <source>
        <strain evidence="14 15">AMFP18/2</strain>
    </source>
</reference>
<feature type="transmembrane region" description="Helical" evidence="13">
    <location>
        <begin position="124"/>
        <end position="140"/>
    </location>
</feature>
<evidence type="ECO:0000256" key="3">
    <source>
        <dbReference type="ARBA" id="ARBA00004138"/>
    </source>
</evidence>
<keyword evidence="11" id="KW-0325">Glycoprotein</keyword>
<dbReference type="Pfam" id="PF14935">
    <property type="entry name" value="TMEM138"/>
    <property type="match status" value="1"/>
</dbReference>
<keyword evidence="8 13" id="KW-1133">Transmembrane helix</keyword>
<keyword evidence="12" id="KW-0966">Cell projection</keyword>
<keyword evidence="10 13" id="KW-0472">Membrane</keyword>
<evidence type="ECO:0000256" key="9">
    <source>
        <dbReference type="ARBA" id="ARBA00023069"/>
    </source>
</evidence>
<evidence type="ECO:0000313" key="15">
    <source>
        <dbReference type="Proteomes" id="UP001648503"/>
    </source>
</evidence>
<name>A0ABQ8ERS8_9FUNG</name>
<sequence length="167" mass="18833">MATHTLSILPRSLTTGLIIQHLLLIVDIAFTLFGEAALHTIYIVIISYILQLICIGANILLLYFRFTHTLAFQAGRIRLIVREFYIAFTVTGIYWLITAVYRLMGVLAAFPCNNQSCDFFAQQNTVAIMIITRIAAIGYYHSMHMALLQICDPCYYTASPFTAQALK</sequence>
<evidence type="ECO:0000256" key="11">
    <source>
        <dbReference type="ARBA" id="ARBA00023180"/>
    </source>
</evidence>
<evidence type="ECO:0000256" key="4">
    <source>
        <dbReference type="ARBA" id="ARBA00010572"/>
    </source>
</evidence>
<keyword evidence="15" id="KW-1185">Reference proteome</keyword>
<accession>A0ABQ8ERS8</accession>
<evidence type="ECO:0000256" key="5">
    <source>
        <dbReference type="ARBA" id="ARBA00014515"/>
    </source>
</evidence>
<evidence type="ECO:0000256" key="6">
    <source>
        <dbReference type="ARBA" id="ARBA00022692"/>
    </source>
</evidence>
<evidence type="ECO:0000256" key="8">
    <source>
        <dbReference type="ARBA" id="ARBA00022989"/>
    </source>
</evidence>
<evidence type="ECO:0000256" key="7">
    <source>
        <dbReference type="ARBA" id="ARBA00022794"/>
    </source>
</evidence>
<dbReference type="InterPro" id="IPR024133">
    <property type="entry name" value="TM_138"/>
</dbReference>
<keyword evidence="7" id="KW-0970">Cilium biogenesis/degradation</keyword>
<comment type="function">
    <text evidence="1">Required for ciliogenesis.</text>
</comment>
<dbReference type="PANTHER" id="PTHR13306">
    <property type="entry name" value="TRANSMEMBRANE PROTEIN 138"/>
    <property type="match status" value="1"/>
</dbReference>
<comment type="subcellular location">
    <subcellularLocation>
        <location evidence="3">Cell projection</location>
        <location evidence="3">Cilium</location>
    </subcellularLocation>
    <subcellularLocation>
        <location evidence="2">Endomembrane system</location>
        <topology evidence="2">Multi-pass membrane protein</topology>
    </subcellularLocation>
</comment>
<proteinExistence type="inferred from homology"/>
<evidence type="ECO:0000256" key="13">
    <source>
        <dbReference type="SAM" id="Phobius"/>
    </source>
</evidence>
<feature type="transmembrane region" description="Helical" evidence="13">
    <location>
        <begin position="40"/>
        <end position="64"/>
    </location>
</feature>
<protein>
    <recommendedName>
        <fullName evidence="5">Transmembrane protein 138</fullName>
    </recommendedName>
</protein>
<comment type="caution">
    <text evidence="14">The sequence shown here is derived from an EMBL/GenBank/DDBJ whole genome shotgun (WGS) entry which is preliminary data.</text>
</comment>
<dbReference type="EMBL" id="JAFCIX010000580">
    <property type="protein sequence ID" value="KAH6585536.1"/>
    <property type="molecule type" value="Genomic_DNA"/>
</dbReference>